<evidence type="ECO:0000313" key="8">
    <source>
        <dbReference type="Proteomes" id="UP000308167"/>
    </source>
</evidence>
<dbReference type="EC" id="4.2.2.-" evidence="3"/>
<comment type="similarity">
    <text evidence="3 4">Belongs to the RlpA family.</text>
</comment>
<dbReference type="Proteomes" id="UP000308167">
    <property type="component" value="Unassembled WGS sequence"/>
</dbReference>
<evidence type="ECO:0000313" key="7">
    <source>
        <dbReference type="EMBL" id="VTU07815.1"/>
    </source>
</evidence>
<evidence type="ECO:0000256" key="5">
    <source>
        <dbReference type="SAM" id="SignalP"/>
    </source>
</evidence>
<reference evidence="7 8" key="1">
    <citation type="submission" date="2019-05" db="EMBL/GenBank/DDBJ databases">
        <authorList>
            <consortium name="Pathogen Informatics"/>
        </authorList>
    </citation>
    <scope>NUCLEOTIDE SEQUENCE [LARGE SCALE GENOMIC DNA]</scope>
    <source>
        <strain evidence="7 8">NM319</strain>
    </source>
</reference>
<protein>
    <recommendedName>
        <fullName evidence="3">Endolytic peptidoglycan transglycosylase RlpA</fullName>
        <ecNumber evidence="3">4.2.2.-</ecNumber>
    </recommendedName>
</protein>
<gene>
    <name evidence="3" type="primary">rlpA</name>
    <name evidence="7" type="ORF">SAMEA1410922_01171</name>
</gene>
<keyword evidence="3" id="KW-0472">Membrane</keyword>
<keyword evidence="5" id="KW-0732">Signal</keyword>
<keyword evidence="1 3" id="KW-0456">Lyase</keyword>
<comment type="caution">
    <text evidence="7">The sequence shown here is derived from an EMBL/GenBank/DDBJ whole genome shotgun (WGS) entry which is preliminary data.</text>
</comment>
<evidence type="ECO:0000259" key="6">
    <source>
        <dbReference type="Pfam" id="PF03330"/>
    </source>
</evidence>
<dbReference type="CDD" id="cd22268">
    <property type="entry name" value="DPBB_RlpA-like"/>
    <property type="match status" value="1"/>
</dbReference>
<feature type="domain" description="RlpA-like protein double-psi beta-barrel" evidence="6">
    <location>
        <begin position="61"/>
        <end position="149"/>
    </location>
</feature>
<dbReference type="PANTHER" id="PTHR34183:SF1">
    <property type="entry name" value="ENDOLYTIC PEPTIDOGLYCAN TRANSGLYCOSYLASE RLPA"/>
    <property type="match status" value="1"/>
</dbReference>
<organism evidence="7 8">
    <name type="scientific">Actinobacillus porcinus</name>
    <dbReference type="NCBI Taxonomy" id="51048"/>
    <lineage>
        <taxon>Bacteria</taxon>
        <taxon>Pseudomonadati</taxon>
        <taxon>Pseudomonadota</taxon>
        <taxon>Gammaproteobacteria</taxon>
        <taxon>Pasteurellales</taxon>
        <taxon>Pasteurellaceae</taxon>
        <taxon>Actinobacillus</taxon>
    </lineage>
</organism>
<dbReference type="EMBL" id="CABFKI010000006">
    <property type="protein sequence ID" value="VTU07815.1"/>
    <property type="molecule type" value="Genomic_DNA"/>
</dbReference>
<dbReference type="InterPro" id="IPR036908">
    <property type="entry name" value="RlpA-like_sf"/>
</dbReference>
<dbReference type="PANTHER" id="PTHR34183">
    <property type="entry name" value="ENDOLYTIC PEPTIDOGLYCAN TRANSGLYCOSYLASE RLPA"/>
    <property type="match status" value="1"/>
</dbReference>
<feature type="signal peptide" evidence="5">
    <location>
        <begin position="1"/>
        <end position="26"/>
    </location>
</feature>
<keyword evidence="8" id="KW-1185">Reference proteome</keyword>
<accession>A0ABY6TKZ0</accession>
<comment type="function">
    <text evidence="3">Lytic transglycosylase with a strong preference for naked glycan strands that lack stem peptides.</text>
</comment>
<dbReference type="Pfam" id="PF03330">
    <property type="entry name" value="DPBB_1"/>
    <property type="match status" value="1"/>
</dbReference>
<keyword evidence="2 3" id="KW-0961">Cell wall biogenesis/degradation</keyword>
<dbReference type="InterPro" id="IPR012997">
    <property type="entry name" value="RplA"/>
</dbReference>
<dbReference type="HAMAP" id="MF_02071">
    <property type="entry name" value="RlpA"/>
    <property type="match status" value="1"/>
</dbReference>
<evidence type="ECO:0000256" key="1">
    <source>
        <dbReference type="ARBA" id="ARBA00023239"/>
    </source>
</evidence>
<dbReference type="PROSITE" id="PS51257">
    <property type="entry name" value="PROKAR_LIPOPROTEIN"/>
    <property type="match status" value="1"/>
</dbReference>
<proteinExistence type="inferred from homology"/>
<evidence type="ECO:0000256" key="3">
    <source>
        <dbReference type="HAMAP-Rule" id="MF_02071"/>
    </source>
</evidence>
<dbReference type="NCBIfam" id="TIGR00413">
    <property type="entry name" value="rlpA"/>
    <property type="match status" value="1"/>
</dbReference>
<dbReference type="GeneID" id="86155566"/>
<evidence type="ECO:0000256" key="2">
    <source>
        <dbReference type="ARBA" id="ARBA00023316"/>
    </source>
</evidence>
<dbReference type="Gene3D" id="2.40.40.10">
    <property type="entry name" value="RlpA-like domain"/>
    <property type="match status" value="1"/>
</dbReference>
<evidence type="ECO:0000256" key="4">
    <source>
        <dbReference type="RuleBase" id="RU003495"/>
    </source>
</evidence>
<dbReference type="RefSeq" id="WP_135709969.1">
    <property type="nucleotide sequence ID" value="NZ_CABFKI010000006.1"/>
</dbReference>
<sequence>MIKTNLKLFLTALLALTLSACSSAEAKRLTNKPVVKHTQTYDVNGQAYTTTPSKNTAHYEKQGKASYYHNKFNGRRTASGEIYRSNLYTAAHNSLPLGSYALVTNTRNNRQVIVKINDRGPFHGERIIDLSRVAAADLGMLNGGVGSVKVEKLHVAKNQSYLSINNLEE</sequence>
<dbReference type="InterPro" id="IPR009009">
    <property type="entry name" value="RlpA-like_DPBB"/>
</dbReference>
<dbReference type="SUPFAM" id="SSF50685">
    <property type="entry name" value="Barwin-like endoglucanases"/>
    <property type="match status" value="1"/>
</dbReference>
<keyword evidence="3 7" id="KW-0449">Lipoprotein</keyword>
<keyword evidence="3" id="KW-0564">Palmitate</keyword>
<feature type="chain" id="PRO_5045504697" description="Endolytic peptidoglycan transglycosylase RlpA" evidence="5">
    <location>
        <begin position="27"/>
        <end position="169"/>
    </location>
</feature>
<name>A0ABY6TKZ0_9PAST</name>
<comment type="subcellular location">
    <subcellularLocation>
        <location evidence="3">Cell membrane</location>
        <topology evidence="3">Lipid-anchor</topology>
    </subcellularLocation>
</comment>
<dbReference type="InterPro" id="IPR034718">
    <property type="entry name" value="RlpA"/>
</dbReference>
<keyword evidence="3" id="KW-1003">Cell membrane</keyword>